<proteinExistence type="predicted"/>
<accession>A0A8S5M6S5</accession>
<sequence>MQRISRKYWTEQSKGADRVSKPRYGWWGYAKWMVRSYKGGTLMTREEIDAVDAAVEETKQLSDGAERLKLIDLVLWKRTHTLQGAAMVVYVSERTAQEWHRQFIYLVAEKRGLYSKVCVREP</sequence>
<reference evidence="1" key="1">
    <citation type="journal article" date="2021" name="Proc. Natl. Acad. Sci. U.S.A.">
        <title>A Catalog of Tens of Thousands of Viruses from Human Metagenomes Reveals Hidden Associations with Chronic Diseases.</title>
        <authorList>
            <person name="Tisza M.J."/>
            <person name="Buck C.B."/>
        </authorList>
    </citation>
    <scope>NUCLEOTIDE SEQUENCE</scope>
    <source>
        <strain evidence="1">CtHDv29</strain>
    </source>
</reference>
<protein>
    <submittedName>
        <fullName evidence="1">Uncharacterized protein</fullName>
    </submittedName>
</protein>
<dbReference type="EMBL" id="BK014836">
    <property type="protein sequence ID" value="DAD77916.1"/>
    <property type="molecule type" value="Genomic_DNA"/>
</dbReference>
<organism evidence="1">
    <name type="scientific">Siphoviridae sp. ctHDv29</name>
    <dbReference type="NCBI Taxonomy" id="2826228"/>
    <lineage>
        <taxon>Viruses</taxon>
        <taxon>Duplodnaviria</taxon>
        <taxon>Heunggongvirae</taxon>
        <taxon>Uroviricota</taxon>
        <taxon>Caudoviricetes</taxon>
    </lineage>
</organism>
<evidence type="ECO:0000313" key="1">
    <source>
        <dbReference type="EMBL" id="DAD77916.1"/>
    </source>
</evidence>
<name>A0A8S5M6S5_9CAUD</name>